<dbReference type="PANTHER" id="PTHR28152">
    <property type="entry name" value="HYDROXYACYL-THIOESTER DEHYDRATASE TYPE 2, MITOCHONDRIAL"/>
    <property type="match status" value="1"/>
</dbReference>
<dbReference type="Proteomes" id="UP000199093">
    <property type="component" value="Unassembled WGS sequence"/>
</dbReference>
<dbReference type="RefSeq" id="WP_089848187.1">
    <property type="nucleotide sequence ID" value="NZ_FNEJ01000012.1"/>
</dbReference>
<dbReference type="GO" id="GO:0019171">
    <property type="term" value="F:(3R)-hydroxyacyl-[acyl-carrier-protein] dehydratase activity"/>
    <property type="evidence" value="ECO:0007669"/>
    <property type="project" value="TreeGrafter"/>
</dbReference>
<sequence length="283" mass="30713">MPATPDFDLDHLRGWIGREEHASEPLTPNLVARLYATLDREGPTGEGAEAPLLVHHCLCQPTAPTAALGPDGHPQRGGFLPPVPLPRRMWAGGAFTFRTAPRIGETVTRRSVVEDVTLKQGRSGRLCFVTVTHHFRSGGRDMLTERQDIVYRDEPPAGTAPAAPPPPAPAGAQQRRIDTAPARLFRYSALTFNSHRIHYDAPYTTAEEGYPGLVVHGPLQAMLLVHYAADLRGAAPARFRFRSLSPVFGGATLLLNARASGDALDLWTACPEGPVAMEARAEW</sequence>
<name>A0A1G8P9U4_9RHOB</name>
<dbReference type="STRING" id="555512.SAMN04487993_10123"/>
<dbReference type="OrthoDB" id="7183822at2"/>
<accession>A0A1G8P9U4</accession>
<evidence type="ECO:0000259" key="2">
    <source>
        <dbReference type="Pfam" id="PF13452"/>
    </source>
</evidence>
<gene>
    <name evidence="3" type="ORF">SAMN04487993_10123</name>
</gene>
<dbReference type="Pfam" id="PF13452">
    <property type="entry name" value="FAS1_DH_region"/>
    <property type="match status" value="1"/>
</dbReference>
<dbReference type="AlphaFoldDB" id="A0A1G8P9U4"/>
<dbReference type="InterPro" id="IPR052741">
    <property type="entry name" value="Mitochondrial_HTD2"/>
</dbReference>
<feature type="region of interest" description="Disordered" evidence="1">
    <location>
        <begin position="153"/>
        <end position="175"/>
    </location>
</feature>
<keyword evidence="4" id="KW-1185">Reference proteome</keyword>
<dbReference type="Gene3D" id="3.10.129.10">
    <property type="entry name" value="Hotdog Thioesterase"/>
    <property type="match status" value="1"/>
</dbReference>
<evidence type="ECO:0000256" key="1">
    <source>
        <dbReference type="SAM" id="MobiDB-lite"/>
    </source>
</evidence>
<organism evidence="3 4">
    <name type="scientific">Salipiger marinus</name>
    <dbReference type="NCBI Taxonomy" id="555512"/>
    <lineage>
        <taxon>Bacteria</taxon>
        <taxon>Pseudomonadati</taxon>
        <taxon>Pseudomonadota</taxon>
        <taxon>Alphaproteobacteria</taxon>
        <taxon>Rhodobacterales</taxon>
        <taxon>Roseobacteraceae</taxon>
        <taxon>Salipiger</taxon>
    </lineage>
</organism>
<proteinExistence type="predicted"/>
<evidence type="ECO:0000313" key="3">
    <source>
        <dbReference type="EMBL" id="SDI89068.1"/>
    </source>
</evidence>
<protein>
    <submittedName>
        <fullName evidence="3">3-methylfumaryl-CoA hydratase</fullName>
    </submittedName>
</protein>
<evidence type="ECO:0000313" key="4">
    <source>
        <dbReference type="Proteomes" id="UP000199093"/>
    </source>
</evidence>
<dbReference type="InterPro" id="IPR029069">
    <property type="entry name" value="HotDog_dom_sf"/>
</dbReference>
<dbReference type="InterPro" id="IPR039569">
    <property type="entry name" value="FAS1-like_DH_region"/>
</dbReference>
<reference evidence="3 4" key="1">
    <citation type="submission" date="2016-10" db="EMBL/GenBank/DDBJ databases">
        <authorList>
            <person name="de Groot N.N."/>
        </authorList>
    </citation>
    <scope>NUCLEOTIDE SEQUENCE [LARGE SCALE GENOMIC DNA]</scope>
    <source>
        <strain evidence="3 4">DSM 26424</strain>
    </source>
</reference>
<dbReference type="PANTHER" id="PTHR28152:SF1">
    <property type="entry name" value="HYDROXYACYL-THIOESTER DEHYDRATASE TYPE 2, MITOCHONDRIAL"/>
    <property type="match status" value="1"/>
</dbReference>
<dbReference type="SUPFAM" id="SSF54637">
    <property type="entry name" value="Thioesterase/thiol ester dehydrase-isomerase"/>
    <property type="match status" value="1"/>
</dbReference>
<dbReference type="EMBL" id="FNEJ01000012">
    <property type="protein sequence ID" value="SDI89068.1"/>
    <property type="molecule type" value="Genomic_DNA"/>
</dbReference>
<feature type="domain" description="FAS1-like dehydratase" evidence="2">
    <location>
        <begin position="61"/>
        <end position="135"/>
    </location>
</feature>